<dbReference type="RefSeq" id="WP_197003275.1">
    <property type="nucleotide sequence ID" value="NZ_BONS01000036.1"/>
</dbReference>
<proteinExistence type="predicted"/>
<dbReference type="Proteomes" id="UP000622552">
    <property type="component" value="Unassembled WGS sequence"/>
</dbReference>
<evidence type="ECO:0000313" key="2">
    <source>
        <dbReference type="Proteomes" id="UP000622552"/>
    </source>
</evidence>
<comment type="caution">
    <text evidence="1">The sequence shown here is derived from an EMBL/GenBank/DDBJ whole genome shotgun (WGS) entry which is preliminary data.</text>
</comment>
<organism evidence="1 2">
    <name type="scientific">Longispora fulva</name>
    <dbReference type="NCBI Taxonomy" id="619741"/>
    <lineage>
        <taxon>Bacteria</taxon>
        <taxon>Bacillati</taxon>
        <taxon>Actinomycetota</taxon>
        <taxon>Actinomycetes</taxon>
        <taxon>Micromonosporales</taxon>
        <taxon>Micromonosporaceae</taxon>
        <taxon>Longispora</taxon>
    </lineage>
</organism>
<sequence>MVEADPAGGDLAARFGHSMTPGLVTLAAANRSGAAGADVGEHAQRLADLGVDVVLAPPDPSAEAGVRALVSTSGGELVVGGAARAVVCDVGRLAETSAAMPLVRHADRVLVVVRPWVEDQAHLQARLWWLRQAAGDRLGLVLAGTGPYSAADISRAWGVTVLGQVPFDDGGAGVLAGRLATRRWHLRPVARALGDLADVVVRTTPVPTRERAA</sequence>
<gene>
    <name evidence="1" type="ORF">IW245_002472</name>
</gene>
<evidence type="ECO:0000313" key="1">
    <source>
        <dbReference type="EMBL" id="MBG6136278.1"/>
    </source>
</evidence>
<reference evidence="1" key="1">
    <citation type="submission" date="2020-11" db="EMBL/GenBank/DDBJ databases">
        <title>Sequencing the genomes of 1000 actinobacteria strains.</title>
        <authorList>
            <person name="Klenk H.-P."/>
        </authorList>
    </citation>
    <scope>NUCLEOTIDE SEQUENCE</scope>
    <source>
        <strain evidence="1">DSM 45356</strain>
    </source>
</reference>
<dbReference type="Gene3D" id="3.40.50.300">
    <property type="entry name" value="P-loop containing nucleotide triphosphate hydrolases"/>
    <property type="match status" value="1"/>
</dbReference>
<dbReference type="SUPFAM" id="SSF52540">
    <property type="entry name" value="P-loop containing nucleoside triphosphate hydrolases"/>
    <property type="match status" value="1"/>
</dbReference>
<dbReference type="AlphaFoldDB" id="A0A8J7G9K1"/>
<protein>
    <submittedName>
        <fullName evidence="1">Uncharacterized protein</fullName>
    </submittedName>
</protein>
<name>A0A8J7G9K1_9ACTN</name>
<dbReference type="EMBL" id="JADOUF010000001">
    <property type="protein sequence ID" value="MBG6136278.1"/>
    <property type="molecule type" value="Genomic_DNA"/>
</dbReference>
<dbReference type="InterPro" id="IPR027417">
    <property type="entry name" value="P-loop_NTPase"/>
</dbReference>
<accession>A0A8J7G9K1</accession>
<keyword evidence="2" id="KW-1185">Reference proteome</keyword>